<dbReference type="Proteomes" id="UP000079169">
    <property type="component" value="Unplaced"/>
</dbReference>
<feature type="domain" description="Peptidase C2 calpain" evidence="5">
    <location>
        <begin position="9"/>
        <end position="137"/>
    </location>
</feature>
<evidence type="ECO:0000256" key="2">
    <source>
        <dbReference type="ARBA" id="ARBA00022670"/>
    </source>
</evidence>
<gene>
    <name evidence="7" type="primary">LOC103521053</name>
</gene>
<dbReference type="PRINTS" id="PR00704">
    <property type="entry name" value="CALPAIN"/>
</dbReference>
<sequence>MVQPKNSMYVILLDISGEWKGITAGGCPNYPATYPNNPRYQVTLDSRQSMDNTLLVFLKGPKQYSLGVKISCVRLDDETATAPFKTKDSGAYRSGFVAVEMDNLPSGTYEIMPSTFSPQQEGPFFLELKSSCSITISRIR</sequence>
<dbReference type="SUPFAM" id="SSF49758">
    <property type="entry name" value="Calpain large subunit, middle domain (domain III)"/>
    <property type="match status" value="1"/>
</dbReference>
<keyword evidence="6" id="KW-1185">Reference proteome</keyword>
<organism evidence="6 7">
    <name type="scientific">Diaphorina citri</name>
    <name type="common">Asian citrus psyllid</name>
    <dbReference type="NCBI Taxonomy" id="121845"/>
    <lineage>
        <taxon>Eukaryota</taxon>
        <taxon>Metazoa</taxon>
        <taxon>Ecdysozoa</taxon>
        <taxon>Arthropoda</taxon>
        <taxon>Hexapoda</taxon>
        <taxon>Insecta</taxon>
        <taxon>Pterygota</taxon>
        <taxon>Neoptera</taxon>
        <taxon>Paraneoptera</taxon>
        <taxon>Hemiptera</taxon>
        <taxon>Sternorrhyncha</taxon>
        <taxon>Psylloidea</taxon>
        <taxon>Psyllidae</taxon>
        <taxon>Diaphorininae</taxon>
        <taxon>Diaphorina</taxon>
    </lineage>
</organism>
<evidence type="ECO:0000256" key="4">
    <source>
        <dbReference type="ARBA" id="ARBA00022807"/>
    </source>
</evidence>
<dbReference type="STRING" id="121845.A0A1S4EPS7"/>
<dbReference type="RefSeq" id="XP_017304181.1">
    <property type="nucleotide sequence ID" value="XM_017448692.2"/>
</dbReference>
<dbReference type="InterPro" id="IPR022684">
    <property type="entry name" value="Calpain_cysteine_protease"/>
</dbReference>
<dbReference type="GeneID" id="103521053"/>
<dbReference type="InterPro" id="IPR022683">
    <property type="entry name" value="Calpain_III"/>
</dbReference>
<dbReference type="GO" id="GO:0004198">
    <property type="term" value="F:calcium-dependent cysteine-type endopeptidase activity"/>
    <property type="evidence" value="ECO:0007669"/>
    <property type="project" value="InterPro"/>
</dbReference>
<dbReference type="Pfam" id="PF01067">
    <property type="entry name" value="Calpain_III"/>
    <property type="match status" value="1"/>
</dbReference>
<dbReference type="InterPro" id="IPR051297">
    <property type="entry name" value="PalB/RIM13"/>
</dbReference>
<dbReference type="KEGG" id="dci:103521053"/>
<dbReference type="InterPro" id="IPR022682">
    <property type="entry name" value="Calpain_domain_III"/>
</dbReference>
<keyword evidence="4" id="KW-0788">Thiol protease</keyword>
<evidence type="ECO:0000259" key="5">
    <source>
        <dbReference type="SMART" id="SM00720"/>
    </source>
</evidence>
<protein>
    <submittedName>
        <fullName evidence="7">Calpain-7-like</fullName>
    </submittedName>
</protein>
<evidence type="ECO:0000313" key="6">
    <source>
        <dbReference type="Proteomes" id="UP000079169"/>
    </source>
</evidence>
<evidence type="ECO:0000256" key="3">
    <source>
        <dbReference type="ARBA" id="ARBA00022801"/>
    </source>
</evidence>
<comment type="similarity">
    <text evidence="1">Belongs to the peptidase C2 family.</text>
</comment>
<name>A0A1S4EPS7_DIACI</name>
<dbReference type="InterPro" id="IPR036213">
    <property type="entry name" value="Calpain_III_sf"/>
</dbReference>
<dbReference type="GO" id="GO:0006508">
    <property type="term" value="P:proteolysis"/>
    <property type="evidence" value="ECO:0007669"/>
    <property type="project" value="UniProtKB-KW"/>
</dbReference>
<evidence type="ECO:0000256" key="1">
    <source>
        <dbReference type="ARBA" id="ARBA00007623"/>
    </source>
</evidence>
<accession>A0A1S4EPS7</accession>
<evidence type="ECO:0000313" key="7">
    <source>
        <dbReference type="RefSeq" id="XP_017304181.1"/>
    </source>
</evidence>
<dbReference type="AlphaFoldDB" id="A0A1S4EPS7"/>
<keyword evidence="3" id="KW-0378">Hydrolase</keyword>
<dbReference type="PaxDb" id="121845-A0A1S4EPS7"/>
<dbReference type="SMART" id="SM00720">
    <property type="entry name" value="calpain_III"/>
    <property type="match status" value="1"/>
</dbReference>
<proteinExistence type="inferred from homology"/>
<dbReference type="PANTHER" id="PTHR46143:SF1">
    <property type="entry name" value="CALPAIN-7"/>
    <property type="match status" value="1"/>
</dbReference>
<keyword evidence="2" id="KW-0645">Protease</keyword>
<dbReference type="Gene3D" id="2.60.120.380">
    <property type="match status" value="1"/>
</dbReference>
<reference evidence="7" key="1">
    <citation type="submission" date="2025-08" db="UniProtKB">
        <authorList>
            <consortium name="RefSeq"/>
        </authorList>
    </citation>
    <scope>IDENTIFICATION</scope>
</reference>
<dbReference type="OMA" id="KNSMYVI"/>
<dbReference type="PANTHER" id="PTHR46143">
    <property type="entry name" value="CALPAIN-7"/>
    <property type="match status" value="1"/>
</dbReference>